<proteinExistence type="predicted"/>
<name>A0A399QN59_9PROT</name>
<gene>
    <name evidence="2" type="ORF">D1224_14445</name>
</gene>
<dbReference type="Proteomes" id="UP000265431">
    <property type="component" value="Unassembled WGS sequence"/>
</dbReference>
<evidence type="ECO:0000313" key="3">
    <source>
        <dbReference type="Proteomes" id="UP000265431"/>
    </source>
</evidence>
<evidence type="ECO:0000313" key="2">
    <source>
        <dbReference type="EMBL" id="RIJ20328.1"/>
    </source>
</evidence>
<sequence length="78" mass="8219">MFSTIIQTGAAIKAATEASSVNALSLGGKDFLSARAVEVTGSPVLPLEVVIVMIGALLVSGFALLLRETRIERRKFKS</sequence>
<dbReference type="EMBL" id="QWGB01000014">
    <property type="protein sequence ID" value="RIJ20328.1"/>
    <property type="molecule type" value="Genomic_DNA"/>
</dbReference>
<comment type="caution">
    <text evidence="2">The sequence shown here is derived from an EMBL/GenBank/DDBJ whole genome shotgun (WGS) entry which is preliminary data.</text>
</comment>
<accession>A0A399QN59</accession>
<evidence type="ECO:0000256" key="1">
    <source>
        <dbReference type="SAM" id="Phobius"/>
    </source>
</evidence>
<dbReference type="RefSeq" id="WP_119380645.1">
    <property type="nucleotide sequence ID" value="NZ_QWGB01000014.1"/>
</dbReference>
<protein>
    <submittedName>
        <fullName evidence="2">Uncharacterized protein</fullName>
    </submittedName>
</protein>
<keyword evidence="1" id="KW-0472">Membrane</keyword>
<dbReference type="AlphaFoldDB" id="A0A399QN59"/>
<organism evidence="2 3">
    <name type="scientific">Henriciella barbarensis</name>
    <dbReference type="NCBI Taxonomy" id="86342"/>
    <lineage>
        <taxon>Bacteria</taxon>
        <taxon>Pseudomonadati</taxon>
        <taxon>Pseudomonadota</taxon>
        <taxon>Alphaproteobacteria</taxon>
        <taxon>Hyphomonadales</taxon>
        <taxon>Hyphomonadaceae</taxon>
        <taxon>Henriciella</taxon>
    </lineage>
</organism>
<keyword evidence="1" id="KW-1133">Transmembrane helix</keyword>
<keyword evidence="3" id="KW-1185">Reference proteome</keyword>
<reference evidence="2 3" key="1">
    <citation type="submission" date="2018-08" db="EMBL/GenBank/DDBJ databases">
        <title>Henriciella mobilis sp. nov., isolated from seawater.</title>
        <authorList>
            <person name="Cheng H."/>
            <person name="Wu Y.-H."/>
            <person name="Xu X.-W."/>
            <person name="Guo L.-L."/>
        </authorList>
    </citation>
    <scope>NUCLEOTIDE SEQUENCE [LARGE SCALE GENOMIC DNA]</scope>
    <source>
        <strain evidence="2 3">CCUG66934</strain>
    </source>
</reference>
<keyword evidence="1" id="KW-0812">Transmembrane</keyword>
<feature type="transmembrane region" description="Helical" evidence="1">
    <location>
        <begin position="47"/>
        <end position="66"/>
    </location>
</feature>
<dbReference type="OrthoDB" id="7631745at2"/>